<dbReference type="PANTHER" id="PTHR23117">
    <property type="entry name" value="GUANYLATE KINASE-RELATED"/>
    <property type="match status" value="1"/>
</dbReference>
<dbReference type="SUPFAM" id="SSF52540">
    <property type="entry name" value="P-loop containing nucleoside triphosphate hydrolases"/>
    <property type="match status" value="1"/>
</dbReference>
<dbReference type="Gene3D" id="3.40.50.300">
    <property type="entry name" value="P-loop containing nucleotide triphosphate hydrolases"/>
    <property type="match status" value="1"/>
</dbReference>
<dbReference type="InterPro" id="IPR017665">
    <property type="entry name" value="Guanylate_kinase"/>
</dbReference>
<evidence type="ECO:0000256" key="8">
    <source>
        <dbReference type="ARBA" id="ARBA00030128"/>
    </source>
</evidence>
<evidence type="ECO:0000256" key="5">
    <source>
        <dbReference type="ARBA" id="ARBA00022741"/>
    </source>
</evidence>
<gene>
    <name evidence="10" type="ORF">A3J65_01435</name>
</gene>
<dbReference type="GO" id="GO:0005829">
    <property type="term" value="C:cytosol"/>
    <property type="evidence" value="ECO:0007669"/>
    <property type="project" value="TreeGrafter"/>
</dbReference>
<dbReference type="Gene3D" id="3.30.63.10">
    <property type="entry name" value="Guanylate Kinase phosphate binding domain"/>
    <property type="match status" value="1"/>
</dbReference>
<comment type="similarity">
    <text evidence="1">Belongs to the guanylate kinase family.</text>
</comment>
<dbReference type="Pfam" id="PF00625">
    <property type="entry name" value="Guanylate_kin"/>
    <property type="match status" value="1"/>
</dbReference>
<accession>A0A1G1YJA9</accession>
<evidence type="ECO:0000256" key="7">
    <source>
        <dbReference type="ARBA" id="ARBA00022840"/>
    </source>
</evidence>
<dbReference type="NCBIfam" id="TIGR03263">
    <property type="entry name" value="guanyl_kin"/>
    <property type="match status" value="1"/>
</dbReference>
<dbReference type="InterPro" id="IPR008144">
    <property type="entry name" value="Guanylate_kin-like_dom"/>
</dbReference>
<name>A0A1G1YJA9_9BACT</name>
<evidence type="ECO:0000256" key="1">
    <source>
        <dbReference type="ARBA" id="ARBA00005790"/>
    </source>
</evidence>
<sequence length="191" mass="22039">MMKKENKIFIISGPSGVGKTTVTKSIIRRLSFLKTTVTFTTRTKRLGKKEDKRVIHVSEDQFRKKVNRGDFLEWAVVHDNFYGTDGQVVIDRLKKNSLLMNIDVQGALQIKEKMPRQTVLIFIKAKNLNELVKRIAKREKMPKNILAIRLKNARKELALAKKYQHVVVNETGKVAQTIKEVEEIIKNELAR</sequence>
<feature type="domain" description="Guanylate kinase-like" evidence="9">
    <location>
        <begin position="6"/>
        <end position="186"/>
    </location>
</feature>
<reference evidence="10 11" key="1">
    <citation type="journal article" date="2016" name="Nat. Commun.">
        <title>Thousands of microbial genomes shed light on interconnected biogeochemical processes in an aquifer system.</title>
        <authorList>
            <person name="Anantharaman K."/>
            <person name="Brown C.T."/>
            <person name="Hug L.A."/>
            <person name="Sharon I."/>
            <person name="Castelle C.J."/>
            <person name="Probst A.J."/>
            <person name="Thomas B.C."/>
            <person name="Singh A."/>
            <person name="Wilkins M.J."/>
            <person name="Karaoz U."/>
            <person name="Brodie E.L."/>
            <person name="Williams K.H."/>
            <person name="Hubbard S.S."/>
            <person name="Banfield J.F."/>
        </authorList>
    </citation>
    <scope>NUCLEOTIDE SEQUENCE [LARGE SCALE GENOMIC DNA]</scope>
</reference>
<evidence type="ECO:0000256" key="3">
    <source>
        <dbReference type="ARBA" id="ARBA00016296"/>
    </source>
</evidence>
<dbReference type="PANTHER" id="PTHR23117:SF13">
    <property type="entry name" value="GUANYLATE KINASE"/>
    <property type="match status" value="1"/>
</dbReference>
<dbReference type="PROSITE" id="PS50052">
    <property type="entry name" value="GUANYLATE_KINASE_2"/>
    <property type="match status" value="1"/>
</dbReference>
<organism evidence="10 11">
    <name type="scientific">Candidatus Buchananbacteria bacterium RIFCSPHIGHO2_02_FULL_45_11b</name>
    <dbReference type="NCBI Taxonomy" id="1797541"/>
    <lineage>
        <taxon>Bacteria</taxon>
        <taxon>Candidatus Buchananiibacteriota</taxon>
    </lineage>
</organism>
<dbReference type="InterPro" id="IPR027417">
    <property type="entry name" value="P-loop_NTPase"/>
</dbReference>
<dbReference type="GO" id="GO:0005524">
    <property type="term" value="F:ATP binding"/>
    <property type="evidence" value="ECO:0007669"/>
    <property type="project" value="UniProtKB-KW"/>
</dbReference>
<dbReference type="GO" id="GO:0004385">
    <property type="term" value="F:GMP kinase activity"/>
    <property type="evidence" value="ECO:0007669"/>
    <property type="project" value="UniProtKB-EC"/>
</dbReference>
<keyword evidence="5" id="KW-0547">Nucleotide-binding</keyword>
<evidence type="ECO:0000256" key="6">
    <source>
        <dbReference type="ARBA" id="ARBA00022777"/>
    </source>
</evidence>
<comment type="caution">
    <text evidence="10">The sequence shown here is derived from an EMBL/GenBank/DDBJ whole genome shotgun (WGS) entry which is preliminary data.</text>
</comment>
<dbReference type="Proteomes" id="UP000178501">
    <property type="component" value="Unassembled WGS sequence"/>
</dbReference>
<proteinExistence type="inferred from homology"/>
<keyword evidence="4" id="KW-0808">Transferase</keyword>
<evidence type="ECO:0000313" key="11">
    <source>
        <dbReference type="Proteomes" id="UP000178501"/>
    </source>
</evidence>
<evidence type="ECO:0000256" key="2">
    <source>
        <dbReference type="ARBA" id="ARBA00012961"/>
    </source>
</evidence>
<dbReference type="EMBL" id="MHIK01000011">
    <property type="protein sequence ID" value="OGY52425.1"/>
    <property type="molecule type" value="Genomic_DNA"/>
</dbReference>
<evidence type="ECO:0000259" key="9">
    <source>
        <dbReference type="PROSITE" id="PS50052"/>
    </source>
</evidence>
<dbReference type="SMART" id="SM00072">
    <property type="entry name" value="GuKc"/>
    <property type="match status" value="1"/>
</dbReference>
<keyword evidence="7" id="KW-0067">ATP-binding</keyword>
<evidence type="ECO:0000256" key="4">
    <source>
        <dbReference type="ARBA" id="ARBA00022679"/>
    </source>
</evidence>
<keyword evidence="6 10" id="KW-0418">Kinase</keyword>
<dbReference type="InterPro" id="IPR008145">
    <property type="entry name" value="GK/Ca_channel_bsu"/>
</dbReference>
<dbReference type="AlphaFoldDB" id="A0A1G1YJA9"/>
<evidence type="ECO:0000313" key="10">
    <source>
        <dbReference type="EMBL" id="OGY52425.1"/>
    </source>
</evidence>
<protein>
    <recommendedName>
        <fullName evidence="3">Guanylate kinase</fullName>
        <ecNumber evidence="2">2.7.4.8</ecNumber>
    </recommendedName>
    <alternativeName>
        <fullName evidence="8">GMP kinase</fullName>
    </alternativeName>
</protein>
<dbReference type="EC" id="2.7.4.8" evidence="2"/>